<evidence type="ECO:0000313" key="2">
    <source>
        <dbReference type="EMBL" id="CAL6070547.1"/>
    </source>
</evidence>
<protein>
    <submittedName>
        <fullName evidence="2">Hypothetical_protein</fullName>
    </submittedName>
</protein>
<evidence type="ECO:0000313" key="1">
    <source>
        <dbReference type="EMBL" id="CAI9945886.1"/>
    </source>
</evidence>
<dbReference type="Proteomes" id="UP001642409">
    <property type="component" value="Unassembled WGS sequence"/>
</dbReference>
<reference evidence="1" key="1">
    <citation type="submission" date="2023-06" db="EMBL/GenBank/DDBJ databases">
        <authorList>
            <person name="Kurt Z."/>
        </authorList>
    </citation>
    <scope>NUCLEOTIDE SEQUENCE</scope>
</reference>
<gene>
    <name evidence="1" type="ORF">HINF_LOCUS33531</name>
    <name evidence="2" type="ORF">HINF_LOCUS54564</name>
</gene>
<dbReference type="EMBL" id="CATOUU010000754">
    <property type="protein sequence ID" value="CAI9945886.1"/>
    <property type="molecule type" value="Genomic_DNA"/>
</dbReference>
<organism evidence="1">
    <name type="scientific">Hexamita inflata</name>
    <dbReference type="NCBI Taxonomy" id="28002"/>
    <lineage>
        <taxon>Eukaryota</taxon>
        <taxon>Metamonada</taxon>
        <taxon>Diplomonadida</taxon>
        <taxon>Hexamitidae</taxon>
        <taxon>Hexamitinae</taxon>
        <taxon>Hexamita</taxon>
    </lineage>
</organism>
<comment type="caution">
    <text evidence="1">The sequence shown here is derived from an EMBL/GenBank/DDBJ whole genome shotgun (WGS) entry which is preliminary data.</text>
</comment>
<proteinExistence type="predicted"/>
<evidence type="ECO:0000313" key="3">
    <source>
        <dbReference type="Proteomes" id="UP001642409"/>
    </source>
</evidence>
<keyword evidence="3" id="KW-1185">Reference proteome</keyword>
<accession>A0AA86PU44</accession>
<reference evidence="2 3" key="2">
    <citation type="submission" date="2024-07" db="EMBL/GenBank/DDBJ databases">
        <authorList>
            <person name="Akdeniz Z."/>
        </authorList>
    </citation>
    <scope>NUCLEOTIDE SEQUENCE [LARGE SCALE GENOMIC DNA]</scope>
</reference>
<sequence>MFLLISLKIQGRVGFGCSWIQATATPGSTGPARRLRLALPGLATLDVQGLAAPPKIDTPEGPLDLFLPARRLNIEMVNLIKKGCEQKYEQIYSQMRQQVKIIKSNLVSKSTQTQLFVGITQQTKYITMVRLFIQNNVTSSVKNFGISYQLNNSIFTDVELTGQIVNGQQWIRGISELLGGYFQIQNMTYSLQLDNIVSSACNALVKNMAGASSVAINNIIFEGYARLNAISFSYIKGSNQCITGSQTVGRDGMCYCYDTATPQIVNSVRVCKCPGSQTLKSNKCV</sequence>
<dbReference type="EMBL" id="CAXDID020000284">
    <property type="protein sequence ID" value="CAL6070547.1"/>
    <property type="molecule type" value="Genomic_DNA"/>
</dbReference>
<name>A0AA86PU44_9EUKA</name>
<dbReference type="AlphaFoldDB" id="A0AA86PU44"/>